<protein>
    <submittedName>
        <fullName evidence="1">Uncharacterized protein</fullName>
    </submittedName>
</protein>
<reference evidence="1" key="1">
    <citation type="submission" date="2023-03" db="UniProtKB">
        <authorList>
            <consortium name="EnsemblPlants"/>
        </authorList>
    </citation>
    <scope>IDENTIFICATION</scope>
</reference>
<dbReference type="AlphaFoldDB" id="A0A9I9EJ88"/>
<dbReference type="Gramene" id="MELO3C034554.2.1">
    <property type="protein sequence ID" value="MELO3C034554.2.1"/>
    <property type="gene ID" value="MELO3C034554.2"/>
</dbReference>
<sequence>GSLQLLRIENKLYEHLNEERVEINNESTAQNSCVTQVIEQPRNRHSKGAEETNKMHSRPIPQNDIEQILSAFWFTILRVRKPWTYHISSTRSHTLAHNKLYVLSSLFSLIQLFPPSGLLLLSLDQLQFTISFFFLPLQLQSFSLLSFFYPSPILL</sequence>
<name>A0A9I9EJ88_CUCME</name>
<accession>A0A9I9EJ88</accession>
<evidence type="ECO:0000313" key="1">
    <source>
        <dbReference type="EnsemblPlants" id="MELO3C034554.2.1"/>
    </source>
</evidence>
<proteinExistence type="predicted"/>
<organism evidence="1">
    <name type="scientific">Cucumis melo</name>
    <name type="common">Muskmelon</name>
    <dbReference type="NCBI Taxonomy" id="3656"/>
    <lineage>
        <taxon>Eukaryota</taxon>
        <taxon>Viridiplantae</taxon>
        <taxon>Streptophyta</taxon>
        <taxon>Embryophyta</taxon>
        <taxon>Tracheophyta</taxon>
        <taxon>Spermatophyta</taxon>
        <taxon>Magnoliopsida</taxon>
        <taxon>eudicotyledons</taxon>
        <taxon>Gunneridae</taxon>
        <taxon>Pentapetalae</taxon>
        <taxon>rosids</taxon>
        <taxon>fabids</taxon>
        <taxon>Cucurbitales</taxon>
        <taxon>Cucurbitaceae</taxon>
        <taxon>Benincaseae</taxon>
        <taxon>Cucumis</taxon>
    </lineage>
</organism>
<dbReference type="EnsemblPlants" id="MELO3C034554.2.1">
    <property type="protein sequence ID" value="MELO3C034554.2.1"/>
    <property type="gene ID" value="MELO3C034554.2"/>
</dbReference>